<feature type="transmembrane region" description="Helical" evidence="7">
    <location>
        <begin position="42"/>
        <end position="60"/>
    </location>
</feature>
<dbReference type="RefSeq" id="WP_074756158.1">
    <property type="nucleotide sequence ID" value="NZ_FOGJ01000012.1"/>
</dbReference>
<dbReference type="InterPro" id="IPR036259">
    <property type="entry name" value="MFS_trans_sf"/>
</dbReference>
<accession>A0A1H9SHC0</accession>
<dbReference type="InterPro" id="IPR051788">
    <property type="entry name" value="MFS_Transporter"/>
</dbReference>
<dbReference type="GO" id="GO:0005886">
    <property type="term" value="C:plasma membrane"/>
    <property type="evidence" value="ECO:0007669"/>
    <property type="project" value="UniProtKB-SubCell"/>
</dbReference>
<proteinExistence type="inferred from homology"/>
<name>A0A1H9SHC0_BUTFI</name>
<keyword evidence="6 7" id="KW-0472">Membrane</keyword>
<evidence type="ECO:0000259" key="8">
    <source>
        <dbReference type="PROSITE" id="PS50850"/>
    </source>
</evidence>
<evidence type="ECO:0000313" key="10">
    <source>
        <dbReference type="Proteomes" id="UP000182584"/>
    </source>
</evidence>
<dbReference type="InterPro" id="IPR011701">
    <property type="entry name" value="MFS"/>
</dbReference>
<organism evidence="9 10">
    <name type="scientific">Butyrivibrio fibrisolvens</name>
    <dbReference type="NCBI Taxonomy" id="831"/>
    <lineage>
        <taxon>Bacteria</taxon>
        <taxon>Bacillati</taxon>
        <taxon>Bacillota</taxon>
        <taxon>Clostridia</taxon>
        <taxon>Lachnospirales</taxon>
        <taxon>Lachnospiraceae</taxon>
        <taxon>Butyrivibrio</taxon>
    </lineage>
</organism>
<dbReference type="PANTHER" id="PTHR23514:SF3">
    <property type="entry name" value="BYPASS OF STOP CODON PROTEIN 6"/>
    <property type="match status" value="1"/>
</dbReference>
<feature type="transmembrane region" description="Helical" evidence="7">
    <location>
        <begin position="127"/>
        <end position="149"/>
    </location>
</feature>
<dbReference type="eggNOG" id="COG0738">
    <property type="taxonomic scope" value="Bacteria"/>
</dbReference>
<dbReference type="Proteomes" id="UP000182584">
    <property type="component" value="Unassembled WGS sequence"/>
</dbReference>
<dbReference type="InterPro" id="IPR020846">
    <property type="entry name" value="MFS_dom"/>
</dbReference>
<evidence type="ECO:0000256" key="6">
    <source>
        <dbReference type="ARBA" id="ARBA00023136"/>
    </source>
</evidence>
<sequence length="382" mass="41096">MFLWIYLFLIVFINGFEAGGYQASLYSIGQTYDLSVTSKGLFASVELFATMLAPLVLGNWADRTKKLRCLLILLGIQIIFSITIFMSNIQLVFIVGIFFLGLTTSALQFISIAALAESYPASGKKKIGFMTSMYALGAFLAPLFVDFFINSGLGWKMLFVSLTIGSVIAFAGVVICRNQKAETAFRTDNINAGNTGFVVWGVLLLCVVMCIYVGFENGFAFFVDTLFEDVFSSGLGKFALSMFWVVMIPSRVLVGLFSKYSKKILIAAIIAIPLITVVIAFANSAELVMALCIPLGFACGAIYPSVLTTLMEYSGDRKATATAMITTATGIGGAAFTALTGILAGSMGLRGAMIALSAFFILSLISVVVLGRINIWKNKSAE</sequence>
<evidence type="ECO:0000256" key="5">
    <source>
        <dbReference type="ARBA" id="ARBA00022989"/>
    </source>
</evidence>
<dbReference type="EMBL" id="FOGJ01000012">
    <property type="protein sequence ID" value="SER84298.1"/>
    <property type="molecule type" value="Genomic_DNA"/>
</dbReference>
<feature type="transmembrane region" description="Helical" evidence="7">
    <location>
        <begin position="264"/>
        <end position="282"/>
    </location>
</feature>
<protein>
    <submittedName>
        <fullName evidence="9">Predicted arabinose efflux permease, MFS family</fullName>
    </submittedName>
</protein>
<comment type="similarity">
    <text evidence="2">Belongs to the major facilitator superfamily.</text>
</comment>
<feature type="transmembrane region" description="Helical" evidence="7">
    <location>
        <begin position="92"/>
        <end position="115"/>
    </location>
</feature>
<evidence type="ECO:0000256" key="7">
    <source>
        <dbReference type="SAM" id="Phobius"/>
    </source>
</evidence>
<dbReference type="PANTHER" id="PTHR23514">
    <property type="entry name" value="BYPASS OF STOP CODON PROTEIN 6"/>
    <property type="match status" value="1"/>
</dbReference>
<feature type="transmembrane region" description="Helical" evidence="7">
    <location>
        <begin position="197"/>
        <end position="215"/>
    </location>
</feature>
<dbReference type="GO" id="GO:0022857">
    <property type="term" value="F:transmembrane transporter activity"/>
    <property type="evidence" value="ECO:0007669"/>
    <property type="project" value="InterPro"/>
</dbReference>
<evidence type="ECO:0000313" key="9">
    <source>
        <dbReference type="EMBL" id="SER84298.1"/>
    </source>
</evidence>
<feature type="transmembrane region" description="Helical" evidence="7">
    <location>
        <begin position="288"/>
        <end position="311"/>
    </location>
</feature>
<comment type="subcellular location">
    <subcellularLocation>
        <location evidence="1">Cell membrane</location>
        <topology evidence="1">Multi-pass membrane protein</topology>
    </subcellularLocation>
</comment>
<dbReference type="AlphaFoldDB" id="A0A1H9SHC0"/>
<evidence type="ECO:0000256" key="3">
    <source>
        <dbReference type="ARBA" id="ARBA00022448"/>
    </source>
</evidence>
<evidence type="ECO:0000256" key="4">
    <source>
        <dbReference type="ARBA" id="ARBA00022692"/>
    </source>
</evidence>
<dbReference type="Gene3D" id="1.20.1250.20">
    <property type="entry name" value="MFS general substrate transporter like domains"/>
    <property type="match status" value="2"/>
</dbReference>
<keyword evidence="5 7" id="KW-1133">Transmembrane helix</keyword>
<feature type="transmembrane region" description="Helical" evidence="7">
    <location>
        <begin position="323"/>
        <end position="345"/>
    </location>
</feature>
<dbReference type="SUPFAM" id="SSF103473">
    <property type="entry name" value="MFS general substrate transporter"/>
    <property type="match status" value="1"/>
</dbReference>
<feature type="transmembrane region" description="Helical" evidence="7">
    <location>
        <begin position="67"/>
        <end position="86"/>
    </location>
</feature>
<reference evidence="9 10" key="1">
    <citation type="submission" date="2016-10" db="EMBL/GenBank/DDBJ databases">
        <authorList>
            <person name="de Groot N.N."/>
        </authorList>
    </citation>
    <scope>NUCLEOTIDE SEQUENCE [LARGE SCALE GENOMIC DNA]</scope>
    <source>
        <strain evidence="9 10">AR40</strain>
    </source>
</reference>
<feature type="transmembrane region" description="Helical" evidence="7">
    <location>
        <begin position="155"/>
        <end position="176"/>
    </location>
</feature>
<evidence type="ECO:0000256" key="1">
    <source>
        <dbReference type="ARBA" id="ARBA00004651"/>
    </source>
</evidence>
<dbReference type="PROSITE" id="PS50850">
    <property type="entry name" value="MFS"/>
    <property type="match status" value="1"/>
</dbReference>
<feature type="transmembrane region" description="Helical" evidence="7">
    <location>
        <begin position="235"/>
        <end position="257"/>
    </location>
</feature>
<keyword evidence="3" id="KW-0813">Transport</keyword>
<evidence type="ECO:0000256" key="2">
    <source>
        <dbReference type="ARBA" id="ARBA00008335"/>
    </source>
</evidence>
<keyword evidence="4 7" id="KW-0812">Transmembrane</keyword>
<feature type="transmembrane region" description="Helical" evidence="7">
    <location>
        <begin position="351"/>
        <end position="370"/>
    </location>
</feature>
<dbReference type="Pfam" id="PF07690">
    <property type="entry name" value="MFS_1"/>
    <property type="match status" value="1"/>
</dbReference>
<dbReference type="OrthoDB" id="2018929at2"/>
<feature type="domain" description="Major facilitator superfamily (MFS) profile" evidence="8">
    <location>
        <begin position="3"/>
        <end position="375"/>
    </location>
</feature>
<gene>
    <name evidence="9" type="ORF">SAMN04487884_11242</name>
</gene>